<dbReference type="Gene3D" id="3.20.20.70">
    <property type="entry name" value="Aldolase class I"/>
    <property type="match status" value="1"/>
</dbReference>
<evidence type="ECO:0000256" key="5">
    <source>
        <dbReference type="ARBA" id="ARBA00023277"/>
    </source>
</evidence>
<dbReference type="InterPro" id="IPR013785">
    <property type="entry name" value="Aldolase_TIM"/>
</dbReference>
<organism evidence="6 7">
    <name type="scientific">Lederbergia citrea</name>
    <dbReference type="NCBI Taxonomy" id="2833581"/>
    <lineage>
        <taxon>Bacteria</taxon>
        <taxon>Bacillati</taxon>
        <taxon>Bacillota</taxon>
        <taxon>Bacilli</taxon>
        <taxon>Bacillales</taxon>
        <taxon>Bacillaceae</taxon>
        <taxon>Lederbergia</taxon>
    </lineage>
</organism>
<dbReference type="PANTHER" id="PTHR30246:SF1">
    <property type="entry name" value="2-DEHYDRO-3-DEOXY-6-PHOSPHOGALACTONATE ALDOLASE-RELATED"/>
    <property type="match status" value="1"/>
</dbReference>
<comment type="caution">
    <text evidence="6">The sequence shown here is derived from an EMBL/GenBank/DDBJ whole genome shotgun (WGS) entry which is preliminary data.</text>
</comment>
<comment type="subunit">
    <text evidence="3">Homotrimer.</text>
</comment>
<dbReference type="RefSeq" id="WP_213096744.1">
    <property type="nucleotide sequence ID" value="NZ_JAGYPN010000001.1"/>
</dbReference>
<dbReference type="GO" id="GO:0008675">
    <property type="term" value="F:2-dehydro-3-deoxy-phosphogluconate aldolase activity"/>
    <property type="evidence" value="ECO:0007669"/>
    <property type="project" value="UniProtKB-EC"/>
</dbReference>
<dbReference type="GO" id="GO:0008700">
    <property type="term" value="F:(R,S)-4-hydroxy-2-oxoglutarate aldolase activity"/>
    <property type="evidence" value="ECO:0007669"/>
    <property type="project" value="UniProtKB-EC"/>
</dbReference>
<dbReference type="InterPro" id="IPR000887">
    <property type="entry name" value="Aldlse_KDPG_KHG"/>
</dbReference>
<dbReference type="Proteomes" id="UP000676456">
    <property type="component" value="Unassembled WGS sequence"/>
</dbReference>
<sequence>MATKEAILKEITDKKAVAIIRAQTAEEAIEISEACIEGGVSIIEVTFTVPQATHVIQRLVDKYKENNVVIGAGSVLDPETARVAMLAGAEFIVSPYLNEDTAKISNRYRIPYMPGIMTIKESVNALELGVDILKLFPGDVYDLSIIKSIKGPLPQAQLMPTGGVTVDNVGQWLEAGACAVGLGSSLIKRSSKENYFEIVDRSRQLCAKIQEFKDKQ</sequence>
<proteinExistence type="inferred from homology"/>
<dbReference type="PANTHER" id="PTHR30246">
    <property type="entry name" value="2-KETO-3-DEOXY-6-PHOSPHOGLUCONATE ALDOLASE"/>
    <property type="match status" value="1"/>
</dbReference>
<evidence type="ECO:0000256" key="4">
    <source>
        <dbReference type="ARBA" id="ARBA00023239"/>
    </source>
</evidence>
<keyword evidence="4 6" id="KW-0456">Lyase</keyword>
<protein>
    <submittedName>
        <fullName evidence="6">Bifunctional 2-keto-4-hydroxyglutarate aldolase/2-keto-3-deoxy-6-phosphogluconate aldolase</fullName>
        <ecNumber evidence="6">4.1.2.14</ecNumber>
        <ecNumber evidence="6">4.1.3.16</ecNumber>
    </submittedName>
</protein>
<accession>A0A942Z1R1</accession>
<dbReference type="CDD" id="cd00452">
    <property type="entry name" value="KDPG_aldolase"/>
    <property type="match status" value="1"/>
</dbReference>
<keyword evidence="7" id="KW-1185">Reference proteome</keyword>
<comment type="similarity">
    <text evidence="2">Belongs to the KHG/KDPG aldolase family.</text>
</comment>
<dbReference type="EMBL" id="JAGYPN010000001">
    <property type="protein sequence ID" value="MBS4221743.1"/>
    <property type="molecule type" value="Genomic_DNA"/>
</dbReference>
<dbReference type="NCBIfam" id="TIGR01182">
    <property type="entry name" value="eda"/>
    <property type="match status" value="1"/>
</dbReference>
<evidence type="ECO:0000313" key="6">
    <source>
        <dbReference type="EMBL" id="MBS4221743.1"/>
    </source>
</evidence>
<evidence type="ECO:0000256" key="1">
    <source>
        <dbReference type="ARBA" id="ARBA00004761"/>
    </source>
</evidence>
<evidence type="ECO:0000313" key="7">
    <source>
        <dbReference type="Proteomes" id="UP000676456"/>
    </source>
</evidence>
<dbReference type="Pfam" id="PF01081">
    <property type="entry name" value="Aldolase"/>
    <property type="match status" value="1"/>
</dbReference>
<dbReference type="EC" id="4.1.2.14" evidence="6"/>
<reference evidence="6 7" key="1">
    <citation type="submission" date="2021-05" db="EMBL/GenBank/DDBJ databases">
        <title>Novel Bacillus species.</title>
        <authorList>
            <person name="Liu G."/>
        </authorList>
    </citation>
    <scope>NUCLEOTIDE SEQUENCE [LARGE SCALE GENOMIC DNA]</scope>
    <source>
        <strain evidence="6 7">FJAT-49682</strain>
    </source>
</reference>
<comment type="pathway">
    <text evidence="1">Carbohydrate acid metabolism.</text>
</comment>
<gene>
    <name evidence="6" type="ORF">KHA91_03075</name>
</gene>
<evidence type="ECO:0000256" key="2">
    <source>
        <dbReference type="ARBA" id="ARBA00006906"/>
    </source>
</evidence>
<dbReference type="EC" id="4.1.3.16" evidence="6"/>
<evidence type="ECO:0000256" key="3">
    <source>
        <dbReference type="ARBA" id="ARBA00011233"/>
    </source>
</evidence>
<dbReference type="SUPFAM" id="SSF51569">
    <property type="entry name" value="Aldolase"/>
    <property type="match status" value="1"/>
</dbReference>
<dbReference type="AlphaFoldDB" id="A0A942Z1R1"/>
<dbReference type="NCBIfam" id="NF005119">
    <property type="entry name" value="PRK06552.1"/>
    <property type="match status" value="1"/>
</dbReference>
<keyword evidence="5" id="KW-0119">Carbohydrate metabolism</keyword>
<name>A0A942Z1R1_9BACI</name>